<evidence type="ECO:0000256" key="1">
    <source>
        <dbReference type="SAM" id="SignalP"/>
    </source>
</evidence>
<dbReference type="AlphaFoldDB" id="A0A163K4D0"/>
<keyword evidence="1" id="KW-0732">Signal</keyword>
<proteinExistence type="predicted"/>
<reference evidence="2" key="1">
    <citation type="journal article" date="2016" name="Genome Announc.">
        <title>Draft genomes of two strains of Paenibacillus glucanolyticus with capability to degrade lignocellulose.</title>
        <authorList>
            <person name="Mathews S.L."/>
            <person name="Pawlak J."/>
            <person name="Grunden A.M."/>
        </authorList>
    </citation>
    <scope>NUCLEOTIDE SEQUENCE [LARGE SCALE GENOMIC DNA]</scope>
    <source>
        <strain evidence="2">SLM1</strain>
    </source>
</reference>
<dbReference type="RefSeq" id="WP_063478589.1">
    <property type="nucleotide sequence ID" value="NZ_CP147845.1"/>
</dbReference>
<dbReference type="GeneID" id="97557644"/>
<name>A0A163K4D0_9BACL</name>
<keyword evidence="3" id="KW-1185">Reference proteome</keyword>
<feature type="chain" id="PRO_5007843535" evidence="1">
    <location>
        <begin position="29"/>
        <end position="393"/>
    </location>
</feature>
<feature type="signal peptide" evidence="1">
    <location>
        <begin position="1"/>
        <end position="28"/>
    </location>
</feature>
<evidence type="ECO:0000313" key="2">
    <source>
        <dbReference type="EMBL" id="KZS46982.1"/>
    </source>
</evidence>
<dbReference type="Proteomes" id="UP000076796">
    <property type="component" value="Unassembled WGS sequence"/>
</dbReference>
<sequence length="393" mass="44480">MSKSKIKLFGLSLAATLMFTVTSSSLYADPGAQNEGLFFATSEEVNKNVAQSNIVIEKPSSDLPNLNDYSSFAYDVKEVESNPELRSFLQKALQSGEKVYLYGGLTPGKYEELLNQPLEFKVRNAVEGEVRSLFIKDVDQLHEGKQLKETTEQEIVGYSLQDTDGRMFMLNYKNMDENGNEIPTDASIILSQIVKHEERTNQITPASTVIDSNDYDIRTVGGLYGVDNAEMITQWFLYKEKNESDTKFDYFAIKDIIRINKIGGSTNSKKLTVTHDVIYTKDDFYGASPGDKNNGPYQISFAYPWSLQWSFTYDGNPNIDLTENVNTDTANWVITPDYLQNLQGTDKFELGTSWKANSTYKYTGVQVSHVSEWHSAVQHMFDLSNTFNIGYNW</sequence>
<comment type="caution">
    <text evidence="2">The sequence shown here is derived from an EMBL/GenBank/DDBJ whole genome shotgun (WGS) entry which is preliminary data.</text>
</comment>
<dbReference type="OrthoDB" id="2918548at2"/>
<organism evidence="2 3">
    <name type="scientific">Paenibacillus glucanolyticus</name>
    <dbReference type="NCBI Taxonomy" id="59843"/>
    <lineage>
        <taxon>Bacteria</taxon>
        <taxon>Bacillati</taxon>
        <taxon>Bacillota</taxon>
        <taxon>Bacilli</taxon>
        <taxon>Bacillales</taxon>
        <taxon>Paenibacillaceae</taxon>
        <taxon>Paenibacillus</taxon>
    </lineage>
</organism>
<dbReference type="EMBL" id="LWMH01000001">
    <property type="protein sequence ID" value="KZS46982.1"/>
    <property type="molecule type" value="Genomic_DNA"/>
</dbReference>
<gene>
    <name evidence="2" type="ORF">AWU65_14140</name>
</gene>
<protein>
    <submittedName>
        <fullName evidence="2">Uncharacterized protein</fullName>
    </submittedName>
</protein>
<accession>A0A163K4D0</accession>
<evidence type="ECO:0000313" key="3">
    <source>
        <dbReference type="Proteomes" id="UP000076796"/>
    </source>
</evidence>